<dbReference type="NCBIfam" id="TIGR01076">
    <property type="entry name" value="sortase_fam"/>
    <property type="match status" value="1"/>
</dbReference>
<protein>
    <submittedName>
        <fullName evidence="3">Sortase A</fullName>
    </submittedName>
</protein>
<accession>A0A1G8JQS3</accession>
<dbReference type="Proteomes" id="UP000199163">
    <property type="component" value="Unassembled WGS sequence"/>
</dbReference>
<dbReference type="OrthoDB" id="154054at2"/>
<sequence>MKKLLAAGLFFAGACIFVYPEASEFAADRQQDRLVKQWEAQDAAEAEEVSTETEESYAQLDRVFAVGGSESVSEDVTSENQDVQTEGVIRIPAIDVELPILPGATEEHLDIGAGLIEGTAALGKAGNSAIAAHRSYTYGRMFNRLDELAAGDEVEIETREGTFVYHVFDTVVVPPFDTSVLDQSTGDESLVTLVTCTPMKNPTHRLIVQAKAISN</sequence>
<dbReference type="AlphaFoldDB" id="A0A1G8JQS3"/>
<organism evidence="3 4">
    <name type="scientific">Alteribacillus persepolensis</name>
    <dbReference type="NCBI Taxonomy" id="568899"/>
    <lineage>
        <taxon>Bacteria</taxon>
        <taxon>Bacillati</taxon>
        <taxon>Bacillota</taxon>
        <taxon>Bacilli</taxon>
        <taxon>Bacillales</taxon>
        <taxon>Bacillaceae</taxon>
        <taxon>Alteribacillus</taxon>
    </lineage>
</organism>
<evidence type="ECO:0000313" key="4">
    <source>
        <dbReference type="Proteomes" id="UP000199163"/>
    </source>
</evidence>
<feature type="active site" description="Proton donor/acceptor" evidence="2">
    <location>
        <position position="133"/>
    </location>
</feature>
<dbReference type="InterPro" id="IPR005754">
    <property type="entry name" value="Sortase"/>
</dbReference>
<dbReference type="CDD" id="cd06166">
    <property type="entry name" value="Sortase_D_2"/>
    <property type="match status" value="1"/>
</dbReference>
<evidence type="ECO:0000256" key="2">
    <source>
        <dbReference type="PIRSR" id="PIRSR605754-1"/>
    </source>
</evidence>
<evidence type="ECO:0000313" key="3">
    <source>
        <dbReference type="EMBL" id="SDI33639.1"/>
    </source>
</evidence>
<keyword evidence="4" id="KW-1185">Reference proteome</keyword>
<dbReference type="STRING" id="568899.SAMN05192534_1367"/>
<dbReference type="Pfam" id="PF04203">
    <property type="entry name" value="Sortase"/>
    <property type="match status" value="1"/>
</dbReference>
<reference evidence="4" key="1">
    <citation type="submission" date="2016-10" db="EMBL/GenBank/DDBJ databases">
        <authorList>
            <person name="Varghese N."/>
            <person name="Submissions S."/>
        </authorList>
    </citation>
    <scope>NUCLEOTIDE SEQUENCE [LARGE SCALE GENOMIC DNA]</scope>
    <source>
        <strain evidence="4">DSM 21632</strain>
    </source>
</reference>
<evidence type="ECO:0000256" key="1">
    <source>
        <dbReference type="ARBA" id="ARBA00022801"/>
    </source>
</evidence>
<keyword evidence="1" id="KW-0378">Hydrolase</keyword>
<dbReference type="EMBL" id="FNDK01000036">
    <property type="protein sequence ID" value="SDI33639.1"/>
    <property type="molecule type" value="Genomic_DNA"/>
</dbReference>
<name>A0A1G8JQS3_9BACI</name>
<dbReference type="InterPro" id="IPR042000">
    <property type="entry name" value="Sortase_D_2"/>
</dbReference>
<feature type="active site" description="Acyl-thioester intermediate" evidence="2">
    <location>
        <position position="196"/>
    </location>
</feature>
<dbReference type="InterPro" id="IPR023365">
    <property type="entry name" value="Sortase_dom-sf"/>
</dbReference>
<proteinExistence type="predicted"/>
<dbReference type="SUPFAM" id="SSF63817">
    <property type="entry name" value="Sortase"/>
    <property type="match status" value="1"/>
</dbReference>
<gene>
    <name evidence="3" type="ORF">SAMN05192534_1367</name>
</gene>
<dbReference type="GO" id="GO:0016787">
    <property type="term" value="F:hydrolase activity"/>
    <property type="evidence" value="ECO:0007669"/>
    <property type="project" value="UniProtKB-KW"/>
</dbReference>
<dbReference type="RefSeq" id="WP_091276609.1">
    <property type="nucleotide sequence ID" value="NZ_FNDK01000036.1"/>
</dbReference>
<dbReference type="PROSITE" id="PS51257">
    <property type="entry name" value="PROKAR_LIPOPROTEIN"/>
    <property type="match status" value="1"/>
</dbReference>
<dbReference type="Gene3D" id="2.40.260.10">
    <property type="entry name" value="Sortase"/>
    <property type="match status" value="1"/>
</dbReference>